<gene>
    <name evidence="9" type="ORF">ABC228_16100</name>
</gene>
<keyword evidence="10" id="KW-1185">Reference proteome</keyword>
<keyword evidence="2" id="KW-0813">Transport</keyword>
<dbReference type="SUPFAM" id="SSF103473">
    <property type="entry name" value="MFS general substrate transporter"/>
    <property type="match status" value="1"/>
</dbReference>
<evidence type="ECO:0000256" key="2">
    <source>
        <dbReference type="ARBA" id="ARBA00022448"/>
    </source>
</evidence>
<feature type="transmembrane region" description="Helical" evidence="7">
    <location>
        <begin position="362"/>
        <end position="381"/>
    </location>
</feature>
<evidence type="ECO:0000259" key="8">
    <source>
        <dbReference type="PROSITE" id="PS50850"/>
    </source>
</evidence>
<dbReference type="PANTHER" id="PTHR23517:SF10">
    <property type="entry name" value="MAJOR FACILITATOR SUPERFAMILY (MFS) PROFILE DOMAIN-CONTAINING PROTEIN"/>
    <property type="match status" value="1"/>
</dbReference>
<dbReference type="RefSeq" id="WP_345826201.1">
    <property type="nucleotide sequence ID" value="NZ_JBDIML010000006.1"/>
</dbReference>
<evidence type="ECO:0000313" key="9">
    <source>
        <dbReference type="EMBL" id="MEN2768707.1"/>
    </source>
</evidence>
<feature type="transmembrane region" description="Helical" evidence="7">
    <location>
        <begin position="157"/>
        <end position="177"/>
    </location>
</feature>
<evidence type="ECO:0000256" key="5">
    <source>
        <dbReference type="ARBA" id="ARBA00022989"/>
    </source>
</evidence>
<name>A0ABU9XKA7_9BACI</name>
<dbReference type="InterPro" id="IPR036259">
    <property type="entry name" value="MFS_trans_sf"/>
</dbReference>
<evidence type="ECO:0000256" key="6">
    <source>
        <dbReference type="ARBA" id="ARBA00023136"/>
    </source>
</evidence>
<feature type="transmembrane region" description="Helical" evidence="7">
    <location>
        <begin position="242"/>
        <end position="261"/>
    </location>
</feature>
<feature type="domain" description="Major facilitator superfamily (MFS) profile" evidence="8">
    <location>
        <begin position="4"/>
        <end position="386"/>
    </location>
</feature>
<proteinExistence type="predicted"/>
<dbReference type="PANTHER" id="PTHR23517">
    <property type="entry name" value="RESISTANCE PROTEIN MDTM, PUTATIVE-RELATED-RELATED"/>
    <property type="match status" value="1"/>
</dbReference>
<feature type="transmembrane region" description="Helical" evidence="7">
    <location>
        <begin position="71"/>
        <end position="89"/>
    </location>
</feature>
<dbReference type="EMBL" id="JBDIML010000006">
    <property type="protein sequence ID" value="MEN2768707.1"/>
    <property type="molecule type" value="Genomic_DNA"/>
</dbReference>
<dbReference type="Pfam" id="PF07690">
    <property type="entry name" value="MFS_1"/>
    <property type="match status" value="1"/>
</dbReference>
<dbReference type="InterPro" id="IPR050171">
    <property type="entry name" value="MFS_Transporters"/>
</dbReference>
<organism evidence="9 10">
    <name type="scientific">Ornithinibacillus xuwenensis</name>
    <dbReference type="NCBI Taxonomy" id="3144668"/>
    <lineage>
        <taxon>Bacteria</taxon>
        <taxon>Bacillati</taxon>
        <taxon>Bacillota</taxon>
        <taxon>Bacilli</taxon>
        <taxon>Bacillales</taxon>
        <taxon>Bacillaceae</taxon>
        <taxon>Ornithinibacillus</taxon>
    </lineage>
</organism>
<evidence type="ECO:0000256" key="1">
    <source>
        <dbReference type="ARBA" id="ARBA00004651"/>
    </source>
</evidence>
<feature type="transmembrane region" description="Helical" evidence="7">
    <location>
        <begin position="204"/>
        <end position="222"/>
    </location>
</feature>
<dbReference type="CDD" id="cd17329">
    <property type="entry name" value="MFS_MdtH_MDR_like"/>
    <property type="match status" value="1"/>
</dbReference>
<dbReference type="PROSITE" id="PS50850">
    <property type="entry name" value="MFS"/>
    <property type="match status" value="1"/>
</dbReference>
<evidence type="ECO:0000313" key="10">
    <source>
        <dbReference type="Proteomes" id="UP001444625"/>
    </source>
</evidence>
<evidence type="ECO:0000256" key="4">
    <source>
        <dbReference type="ARBA" id="ARBA00022692"/>
    </source>
</evidence>
<feature type="transmembrane region" description="Helical" evidence="7">
    <location>
        <begin position="5"/>
        <end position="25"/>
    </location>
</feature>
<dbReference type="InterPro" id="IPR011701">
    <property type="entry name" value="MFS"/>
</dbReference>
<protein>
    <submittedName>
        <fullName evidence="9">MFS transporter</fullName>
    </submittedName>
</protein>
<keyword evidence="4 7" id="KW-0812">Transmembrane</keyword>
<reference evidence="9 10" key="1">
    <citation type="submission" date="2024-05" db="EMBL/GenBank/DDBJ databases">
        <authorList>
            <person name="Haq I."/>
            <person name="Ullah Z."/>
            <person name="Ahmad R."/>
            <person name="Li M."/>
            <person name="Tong Y."/>
        </authorList>
    </citation>
    <scope>NUCLEOTIDE SEQUENCE [LARGE SCALE GENOMIC DNA]</scope>
    <source>
        <strain evidence="9 10">16A2E</strain>
    </source>
</reference>
<dbReference type="InterPro" id="IPR020846">
    <property type="entry name" value="MFS_dom"/>
</dbReference>
<dbReference type="Gene3D" id="1.20.1250.20">
    <property type="entry name" value="MFS general substrate transporter like domains"/>
    <property type="match status" value="1"/>
</dbReference>
<feature type="transmembrane region" description="Helical" evidence="7">
    <location>
        <begin position="95"/>
        <end position="116"/>
    </location>
</feature>
<comment type="subcellular location">
    <subcellularLocation>
        <location evidence="1">Cell membrane</location>
        <topology evidence="1">Multi-pass membrane protein</topology>
    </subcellularLocation>
</comment>
<evidence type="ECO:0000256" key="7">
    <source>
        <dbReference type="SAM" id="Phobius"/>
    </source>
</evidence>
<sequence length="395" mass="43391">MPRYIWLLVIATTISVTGGSFLWPLNTIYMHNELGKSLAFAGFILMFNQGASIAGNLIGGILFDRFSAYKTMLLGTVLSMSASLILSFNHDIVSYSIMLVLIGFGSGITWPVMFAMAGSVWPEGGRRAFNAIYVAQNLGVALGATIGGFVASISFDYIFIANASLFAVFFIIVLIAFRGMDEEKNRNMHTSVIEQSGKIQDKSAFIALIILSAGFLVTWFAYSQWQSTIASYTQDIGVPLEQYSSLWAINGFLIVLGQPLLRLFTKRVTTTKSHIYIGMTIFIFSYVIAMYAEAFTMFAVAMVILTIGEMLVWPAIPTLANALAPHGRAGFYQGFVNSVAAAGRMLGPFLGGVVVDLYNIKLLFFLLIALLFIPFITTKLFDRGIQKDEVSKQQI</sequence>
<keyword evidence="6 7" id="KW-0472">Membrane</keyword>
<feature type="transmembrane region" description="Helical" evidence="7">
    <location>
        <begin position="37"/>
        <end position="59"/>
    </location>
</feature>
<comment type="caution">
    <text evidence="9">The sequence shown here is derived from an EMBL/GenBank/DDBJ whole genome shotgun (WGS) entry which is preliminary data.</text>
</comment>
<evidence type="ECO:0000256" key="3">
    <source>
        <dbReference type="ARBA" id="ARBA00022475"/>
    </source>
</evidence>
<keyword evidence="5 7" id="KW-1133">Transmembrane helix</keyword>
<dbReference type="Proteomes" id="UP001444625">
    <property type="component" value="Unassembled WGS sequence"/>
</dbReference>
<keyword evidence="3" id="KW-1003">Cell membrane</keyword>
<feature type="transmembrane region" description="Helical" evidence="7">
    <location>
        <begin position="128"/>
        <end position="151"/>
    </location>
</feature>
<accession>A0ABU9XKA7</accession>